<evidence type="ECO:0000313" key="3">
    <source>
        <dbReference type="EMBL" id="MBO1268072.1"/>
    </source>
</evidence>
<evidence type="ECO:0000259" key="2">
    <source>
        <dbReference type="Pfam" id="PF03756"/>
    </source>
</evidence>
<dbReference type="InterPro" id="IPR005509">
    <property type="entry name" value="AfsA_hotdog_dom"/>
</dbReference>
<evidence type="ECO:0000256" key="1">
    <source>
        <dbReference type="SAM" id="MobiDB-lite"/>
    </source>
</evidence>
<comment type="caution">
    <text evidence="3">The sequence shown here is derived from an EMBL/GenBank/DDBJ whole genome shotgun (WGS) entry which is preliminary data.</text>
</comment>
<gene>
    <name evidence="3" type="ORF">J1902_08820</name>
</gene>
<name>A0A939HHH2_9MICC</name>
<feature type="domain" description="A-factor biosynthesis hotdog" evidence="2">
    <location>
        <begin position="163"/>
        <end position="219"/>
    </location>
</feature>
<dbReference type="AlphaFoldDB" id="A0A939HHH2"/>
<protein>
    <recommendedName>
        <fullName evidence="2">A-factor biosynthesis hotdog domain-containing protein</fullName>
    </recommendedName>
</protein>
<reference evidence="3" key="1">
    <citation type="submission" date="2021-03" db="EMBL/GenBank/DDBJ databases">
        <title>A new species, PO-11, isolated from a karst cave deposit.</title>
        <authorList>
            <person name="Zhaoxiaoyong W."/>
        </authorList>
    </citation>
    <scope>NUCLEOTIDE SEQUENCE</scope>
    <source>
        <strain evidence="3">PO-11</strain>
    </source>
</reference>
<dbReference type="RefSeq" id="WP_207615879.1">
    <property type="nucleotide sequence ID" value="NZ_JAFNLL010000017.1"/>
</dbReference>
<feature type="region of interest" description="Disordered" evidence="1">
    <location>
        <begin position="264"/>
        <end position="293"/>
    </location>
</feature>
<organism evidence="3 4">
    <name type="scientific">Arthrobacter cavernae</name>
    <dbReference type="NCBI Taxonomy" id="2817681"/>
    <lineage>
        <taxon>Bacteria</taxon>
        <taxon>Bacillati</taxon>
        <taxon>Actinomycetota</taxon>
        <taxon>Actinomycetes</taxon>
        <taxon>Micrococcales</taxon>
        <taxon>Micrococcaceae</taxon>
        <taxon>Arthrobacter</taxon>
    </lineage>
</organism>
<proteinExistence type="predicted"/>
<keyword evidence="4" id="KW-1185">Reference proteome</keyword>
<dbReference type="EMBL" id="JAFNLL010000017">
    <property type="protein sequence ID" value="MBO1268072.1"/>
    <property type="molecule type" value="Genomic_DNA"/>
</dbReference>
<evidence type="ECO:0000313" key="4">
    <source>
        <dbReference type="Proteomes" id="UP000664164"/>
    </source>
</evidence>
<dbReference type="Pfam" id="PF03756">
    <property type="entry name" value="AfsA"/>
    <property type="match status" value="1"/>
</dbReference>
<sequence>MQAHIDRTLVHKSSADAVLLSSADKVSVGCWEFEGALPGKRAGEGSPDGLPVLLGMELMRQTAIAYAHLEGQVPLDWALLMNVLDFGWLPEAAHHPAASLLAGTVRVNTQSVRMRREHVSELTLEAEYSAGGVLVAAGHGQVSCLSSTAYRAIRRNAPAVDRHNTGPLHMVLANVHRAGNRLESELVWNWGDAVTFDHFSDHLPGMLLARAMVEAHRQLTGSEPVHVRVKCENFGEFNAPVMVVAQLCGSADTHVTITQADRPLAGGRCSGSNEGTPHGGEGARTIDRESLPH</sequence>
<feature type="compositionally biased region" description="Basic and acidic residues" evidence="1">
    <location>
        <begin position="284"/>
        <end position="293"/>
    </location>
</feature>
<dbReference type="Proteomes" id="UP000664164">
    <property type="component" value="Unassembled WGS sequence"/>
</dbReference>
<accession>A0A939HHH2</accession>